<organism evidence="2 3">
    <name type="scientific">Meloidogyne enterolobii</name>
    <name type="common">Root-knot nematode worm</name>
    <name type="synonym">Meloidogyne mayaguensis</name>
    <dbReference type="NCBI Taxonomy" id="390850"/>
    <lineage>
        <taxon>Eukaryota</taxon>
        <taxon>Metazoa</taxon>
        <taxon>Ecdysozoa</taxon>
        <taxon>Nematoda</taxon>
        <taxon>Chromadorea</taxon>
        <taxon>Rhabditida</taxon>
        <taxon>Tylenchina</taxon>
        <taxon>Tylenchomorpha</taxon>
        <taxon>Tylenchoidea</taxon>
        <taxon>Meloidogynidae</taxon>
        <taxon>Meloidogyninae</taxon>
        <taxon>Meloidogyne</taxon>
    </lineage>
</organism>
<sequence>MYAPSPIPIQNLSIKPATTPQVNEMENNTKDNHQINVSTSTVQNNSNPILLKCVCAKIFNPAYPALNKELIILLDDASTNSYIRTEEARSLKLTLEETTMNLGVFNNPKFKPTQTYATTFGIQLLNGRILQVKANTLDHLTHSTSYLPFSPEVLQYSDLTPAIKSTCPTILLGSDFYYELEPTPICRLPSGYHLIQTLLGPIVAGKSFKHTYQRIYNTITNFCVQSTPFEPNPDFFTLEGIGITDPPPALTEDEVFQKFKKEIRFVNNRYEVKFPFKADPHTISLPSNYGLCYGRLRSALKILNKDTALLTKYNNIIQEQLKLGIIEPVIDPSQYSPPLHYLPHQPVITHKLRIVYDGSAQLGKENSLNDTLEPGPLILPDLVGILLRFRIPPIVIITDVMKAFLQISVHPSHRDSTRFIWLKSIEEPLTNNNLQIYRFTRVPFGLCCSPFLLGATILHHLSQHPSALSDEISNNTYVDNIVFSAQNVPEAQTKVIAVNELFQKANMELQEFASNKKEALDPIPEAKRLKGPSQKILGLCWNTDSDSFEIKIKPFPPTPILTKRKILAFIASHFDPLGLITPLILPLKIFMQSLWENKLKWDDQLPVDLVEKWNILIKEWTDEIPIKIPRRLSNSNQHQKFQLHCFTDASEAAMCAAIFMRIENLPDGKTDVRLIFSKTKVKPIKTKRTIPQLELIAILMGTKALQFVYKHLENLNIDPIMNLWSDSSVAISWVNTKIHIRDIFVSNRIKSIQKIPNLIIRHVSGQENPSDLGTRGISSVKSLSSNLMWWNGPQWLSLPSTCWPDNKEVKPFLSNEHKGPKQEEAENPIFAFAITQHQSIFDLTHHSRLCKALRCIAYVIRFLSHLKPKSKIFPMFKEKYPFLKISVKEYRRALSIVLQQEQRLFPPTDKNNEALGIFTDNQNILRSKGRLGKSSLPINTIEPIYLPSNSHLTALIIYETHLIYHHSSPLLTLSIIRRQYWIPKGRRTVERVLFKSCLPCRKFQVKPFDPPPFPQLPIERVSPSRPFLTTGLDYCGPLHIRTDKKFPKTSTTSTPKTKKFWIVIWVCLSTRGISLDYVPDLTSESFLLAFRRFCAKFSPPTTIYSDSAPTFISFKKFFENSCKTHPIVWHLRVPYAAWRGGFYERLIGLVKFHLRRSLAKGLFPHISKFDNFLTILSEIESCVNSRPISFCSSNPADPLPLRPIDFMRP</sequence>
<reference evidence="2 3" key="1">
    <citation type="submission" date="2020-08" db="EMBL/GenBank/DDBJ databases">
        <authorList>
            <person name="Koutsovoulos G."/>
            <person name="Danchin GJ E."/>
        </authorList>
    </citation>
    <scope>NUCLEOTIDE SEQUENCE [LARGE SCALE GENOMIC DNA]</scope>
</reference>
<name>A0A6V7VNR7_MELEN</name>
<dbReference type="Gene3D" id="3.30.70.270">
    <property type="match status" value="1"/>
</dbReference>
<dbReference type="GO" id="GO:0015074">
    <property type="term" value="P:DNA integration"/>
    <property type="evidence" value="ECO:0007669"/>
    <property type="project" value="InterPro"/>
</dbReference>
<dbReference type="InterPro" id="IPR043502">
    <property type="entry name" value="DNA/RNA_pol_sf"/>
</dbReference>
<dbReference type="AlphaFoldDB" id="A0A6V7VNR7"/>
<dbReference type="SUPFAM" id="SSF53098">
    <property type="entry name" value="Ribonuclease H-like"/>
    <property type="match status" value="1"/>
</dbReference>
<evidence type="ECO:0000313" key="2">
    <source>
        <dbReference type="EMBL" id="CAD2175811.1"/>
    </source>
</evidence>
<comment type="caution">
    <text evidence="2">The sequence shown here is derived from an EMBL/GenBank/DDBJ whole genome shotgun (WGS) entry which is preliminary data.</text>
</comment>
<dbReference type="Gene3D" id="3.30.420.10">
    <property type="entry name" value="Ribonuclease H-like superfamily/Ribonuclease H"/>
    <property type="match status" value="1"/>
</dbReference>
<dbReference type="InterPro" id="IPR043128">
    <property type="entry name" value="Rev_trsase/Diguanyl_cyclase"/>
</dbReference>
<dbReference type="Proteomes" id="UP000580250">
    <property type="component" value="Unassembled WGS sequence"/>
</dbReference>
<proteinExistence type="predicted"/>
<dbReference type="OrthoDB" id="5920525at2759"/>
<dbReference type="InterPro" id="IPR041588">
    <property type="entry name" value="Integrase_H2C2"/>
</dbReference>
<dbReference type="SUPFAM" id="SSF56672">
    <property type="entry name" value="DNA/RNA polymerases"/>
    <property type="match status" value="1"/>
</dbReference>
<dbReference type="InterPro" id="IPR008042">
    <property type="entry name" value="Retrotrans_Pao"/>
</dbReference>
<evidence type="ECO:0000313" key="3">
    <source>
        <dbReference type="Proteomes" id="UP000580250"/>
    </source>
</evidence>
<dbReference type="Pfam" id="PF17921">
    <property type="entry name" value="Integrase_H2C2"/>
    <property type="match status" value="1"/>
</dbReference>
<feature type="domain" description="Integrase catalytic" evidence="1">
    <location>
        <begin position="1022"/>
        <end position="1203"/>
    </location>
</feature>
<dbReference type="GO" id="GO:0042575">
    <property type="term" value="C:DNA polymerase complex"/>
    <property type="evidence" value="ECO:0007669"/>
    <property type="project" value="UniProtKB-ARBA"/>
</dbReference>
<dbReference type="GO" id="GO:0003676">
    <property type="term" value="F:nucleic acid binding"/>
    <property type="evidence" value="ECO:0007669"/>
    <property type="project" value="InterPro"/>
</dbReference>
<dbReference type="Pfam" id="PF00078">
    <property type="entry name" value="RVT_1"/>
    <property type="match status" value="1"/>
</dbReference>
<dbReference type="InterPro" id="IPR008737">
    <property type="entry name" value="DUF1758"/>
</dbReference>
<dbReference type="PANTHER" id="PTHR47331">
    <property type="entry name" value="PHD-TYPE DOMAIN-CONTAINING PROTEIN"/>
    <property type="match status" value="1"/>
</dbReference>
<dbReference type="EMBL" id="CAJEWN010000262">
    <property type="protein sequence ID" value="CAD2175811.1"/>
    <property type="molecule type" value="Genomic_DNA"/>
</dbReference>
<accession>A0A6V7VNR7</accession>
<gene>
    <name evidence="2" type="ORF">MENT_LOCUS27561</name>
</gene>
<dbReference type="Pfam" id="PF05585">
    <property type="entry name" value="DUF1758"/>
    <property type="match status" value="1"/>
</dbReference>
<dbReference type="PROSITE" id="PS50994">
    <property type="entry name" value="INTEGRASE"/>
    <property type="match status" value="1"/>
</dbReference>
<evidence type="ECO:0000259" key="1">
    <source>
        <dbReference type="PROSITE" id="PS50994"/>
    </source>
</evidence>
<dbReference type="Gene3D" id="3.10.10.10">
    <property type="entry name" value="HIV Type 1 Reverse Transcriptase, subunit A, domain 1"/>
    <property type="match status" value="1"/>
</dbReference>
<dbReference type="InterPro" id="IPR036397">
    <property type="entry name" value="RNaseH_sf"/>
</dbReference>
<dbReference type="PANTHER" id="PTHR47331:SF1">
    <property type="entry name" value="GAG-LIKE PROTEIN"/>
    <property type="match status" value="1"/>
</dbReference>
<protein>
    <recommendedName>
        <fullName evidence="1">Integrase catalytic domain-containing protein</fullName>
    </recommendedName>
</protein>
<dbReference type="Pfam" id="PF05380">
    <property type="entry name" value="Peptidase_A17"/>
    <property type="match status" value="1"/>
</dbReference>
<dbReference type="InterPro" id="IPR000477">
    <property type="entry name" value="RT_dom"/>
</dbReference>
<dbReference type="InterPro" id="IPR012337">
    <property type="entry name" value="RNaseH-like_sf"/>
</dbReference>
<dbReference type="InterPro" id="IPR001584">
    <property type="entry name" value="Integrase_cat-core"/>
</dbReference>